<gene>
    <name evidence="1" type="ORF">OIDMADRAFT_139802</name>
</gene>
<dbReference type="AlphaFoldDB" id="A0A0C3DYL7"/>
<dbReference type="InParanoid" id="A0A0C3DYL7"/>
<dbReference type="Pfam" id="PF12296">
    <property type="entry name" value="HsbA"/>
    <property type="match status" value="1"/>
</dbReference>
<evidence type="ECO:0000313" key="1">
    <source>
        <dbReference type="EMBL" id="KIN07168.1"/>
    </source>
</evidence>
<dbReference type="HOGENOM" id="CLU_091392_1_0_1"/>
<proteinExistence type="predicted"/>
<dbReference type="PANTHER" id="PTHR38123:SF4">
    <property type="entry name" value="CELL WALL GALACTOMANNOPROTEIN, PUTATIVE (AFU_ORTHOLOGUE AFUA_4G00870)-RELATED"/>
    <property type="match status" value="1"/>
</dbReference>
<dbReference type="OrthoDB" id="3559140at2759"/>
<dbReference type="Proteomes" id="UP000054321">
    <property type="component" value="Unassembled WGS sequence"/>
</dbReference>
<dbReference type="STRING" id="913774.A0A0C3DYL7"/>
<dbReference type="GO" id="GO:0005576">
    <property type="term" value="C:extracellular region"/>
    <property type="evidence" value="ECO:0007669"/>
    <property type="project" value="TreeGrafter"/>
</dbReference>
<accession>A0A0C3DYL7</accession>
<name>A0A0C3DYL7_OIDMZ</name>
<dbReference type="Gene3D" id="1.20.1280.140">
    <property type="match status" value="1"/>
</dbReference>
<organism evidence="1 2">
    <name type="scientific">Oidiodendron maius (strain Zn)</name>
    <dbReference type="NCBI Taxonomy" id="913774"/>
    <lineage>
        <taxon>Eukaryota</taxon>
        <taxon>Fungi</taxon>
        <taxon>Dikarya</taxon>
        <taxon>Ascomycota</taxon>
        <taxon>Pezizomycotina</taxon>
        <taxon>Leotiomycetes</taxon>
        <taxon>Leotiomycetes incertae sedis</taxon>
        <taxon>Myxotrichaceae</taxon>
        <taxon>Oidiodendron</taxon>
    </lineage>
</organism>
<reference evidence="2" key="2">
    <citation type="submission" date="2015-01" db="EMBL/GenBank/DDBJ databases">
        <title>Evolutionary Origins and Diversification of the Mycorrhizal Mutualists.</title>
        <authorList>
            <consortium name="DOE Joint Genome Institute"/>
            <consortium name="Mycorrhizal Genomics Consortium"/>
            <person name="Kohler A."/>
            <person name="Kuo A."/>
            <person name="Nagy L.G."/>
            <person name="Floudas D."/>
            <person name="Copeland A."/>
            <person name="Barry K.W."/>
            <person name="Cichocki N."/>
            <person name="Veneault-Fourrey C."/>
            <person name="LaButti K."/>
            <person name="Lindquist E.A."/>
            <person name="Lipzen A."/>
            <person name="Lundell T."/>
            <person name="Morin E."/>
            <person name="Murat C."/>
            <person name="Riley R."/>
            <person name="Ohm R."/>
            <person name="Sun H."/>
            <person name="Tunlid A."/>
            <person name="Henrissat B."/>
            <person name="Grigoriev I.V."/>
            <person name="Hibbett D.S."/>
            <person name="Martin F."/>
        </authorList>
    </citation>
    <scope>NUCLEOTIDE SEQUENCE [LARGE SCALE GENOMIC DNA]</scope>
    <source>
        <strain evidence="2">Zn</strain>
    </source>
</reference>
<sequence>MVHARIGQRDASSITASLTTISNQLVVMNSTLNQFQGGFNGTLLALQIQGDASTLLDDINDATTVTQQSAVLDDADSATVAFSVVSLSSNIYNLLDNLVSKKAAFDTAILGIASASFLVESDLVELKNGTNAFAQALSSKFDAAIKNVAPLVVADIDFHFSQAITVYAS</sequence>
<evidence type="ECO:0000313" key="2">
    <source>
        <dbReference type="Proteomes" id="UP000054321"/>
    </source>
</evidence>
<protein>
    <submittedName>
        <fullName evidence="1">Uncharacterized protein</fullName>
    </submittedName>
</protein>
<reference evidence="1 2" key="1">
    <citation type="submission" date="2014-04" db="EMBL/GenBank/DDBJ databases">
        <authorList>
            <consortium name="DOE Joint Genome Institute"/>
            <person name="Kuo A."/>
            <person name="Martino E."/>
            <person name="Perotto S."/>
            <person name="Kohler A."/>
            <person name="Nagy L.G."/>
            <person name="Floudas D."/>
            <person name="Copeland A."/>
            <person name="Barry K.W."/>
            <person name="Cichocki N."/>
            <person name="Veneault-Fourrey C."/>
            <person name="LaButti K."/>
            <person name="Lindquist E.A."/>
            <person name="Lipzen A."/>
            <person name="Lundell T."/>
            <person name="Morin E."/>
            <person name="Murat C."/>
            <person name="Sun H."/>
            <person name="Tunlid A."/>
            <person name="Henrissat B."/>
            <person name="Grigoriev I.V."/>
            <person name="Hibbett D.S."/>
            <person name="Martin F."/>
            <person name="Nordberg H.P."/>
            <person name="Cantor M.N."/>
            <person name="Hua S.X."/>
        </authorList>
    </citation>
    <scope>NUCLEOTIDE SEQUENCE [LARGE SCALE GENOMIC DNA]</scope>
    <source>
        <strain evidence="1 2">Zn</strain>
    </source>
</reference>
<dbReference type="InterPro" id="IPR021054">
    <property type="entry name" value="Cell_wall_mannoprotein_1"/>
</dbReference>
<keyword evidence="2" id="KW-1185">Reference proteome</keyword>
<dbReference type="EMBL" id="KN832870">
    <property type="protein sequence ID" value="KIN07168.1"/>
    <property type="molecule type" value="Genomic_DNA"/>
</dbReference>
<dbReference type="PANTHER" id="PTHR38123">
    <property type="entry name" value="CELL WALL SERINE-THREONINE-RICH GALACTOMANNOPROTEIN MP1 (AFU_ORTHOLOGUE AFUA_4G03240)"/>
    <property type="match status" value="1"/>
</dbReference>